<evidence type="ECO:0000256" key="3">
    <source>
        <dbReference type="ARBA" id="ARBA00023163"/>
    </source>
</evidence>
<dbReference type="GO" id="GO:0003700">
    <property type="term" value="F:DNA-binding transcription factor activity"/>
    <property type="evidence" value="ECO:0007669"/>
    <property type="project" value="InterPro"/>
</dbReference>
<dbReference type="Gene3D" id="1.10.10.10">
    <property type="entry name" value="Winged helix-like DNA-binding domain superfamily/Winged helix DNA-binding domain"/>
    <property type="match status" value="1"/>
</dbReference>
<dbReference type="RefSeq" id="WP_104840398.1">
    <property type="nucleotide sequence ID" value="NZ_CP024309.1"/>
</dbReference>
<evidence type="ECO:0000256" key="1">
    <source>
        <dbReference type="ARBA" id="ARBA00023015"/>
    </source>
</evidence>
<keyword evidence="5" id="KW-0614">Plasmid</keyword>
<organism evidence="5 6">
    <name type="scientific">Rhizobium fredii</name>
    <name type="common">Sinorhizobium fredii</name>
    <dbReference type="NCBI Taxonomy" id="380"/>
    <lineage>
        <taxon>Bacteria</taxon>
        <taxon>Pseudomonadati</taxon>
        <taxon>Pseudomonadota</taxon>
        <taxon>Alphaproteobacteria</taxon>
        <taxon>Hyphomicrobiales</taxon>
        <taxon>Rhizobiaceae</taxon>
        <taxon>Sinorhizobium/Ensifer group</taxon>
        <taxon>Sinorhizobium</taxon>
    </lineage>
</organism>
<keyword evidence="3" id="KW-0804">Transcription</keyword>
<protein>
    <submittedName>
        <fullName evidence="5">GntR family transcriptional regulator protein</fullName>
    </submittedName>
</protein>
<feature type="domain" description="HTH gntR-type" evidence="4">
    <location>
        <begin position="19"/>
        <end position="86"/>
    </location>
</feature>
<dbReference type="EMBL" id="CP024309">
    <property type="protein sequence ID" value="AUX78732.1"/>
    <property type="molecule type" value="Genomic_DNA"/>
</dbReference>
<dbReference type="InterPro" id="IPR036390">
    <property type="entry name" value="WH_DNA-bd_sf"/>
</dbReference>
<dbReference type="InterPro" id="IPR036388">
    <property type="entry name" value="WH-like_DNA-bd_sf"/>
</dbReference>
<dbReference type="SUPFAM" id="SSF46785">
    <property type="entry name" value="Winged helix' DNA-binding domain"/>
    <property type="match status" value="1"/>
</dbReference>
<dbReference type="AlphaFoldDB" id="A0A2L0HC28"/>
<keyword evidence="2" id="KW-0238">DNA-binding</keyword>
<dbReference type="PANTHER" id="PTHR43537:SF5">
    <property type="entry name" value="UXU OPERON TRANSCRIPTIONAL REGULATOR"/>
    <property type="match status" value="1"/>
</dbReference>
<dbReference type="PANTHER" id="PTHR43537">
    <property type="entry name" value="TRANSCRIPTIONAL REGULATOR, GNTR FAMILY"/>
    <property type="match status" value="1"/>
</dbReference>
<dbReference type="SMART" id="SM00345">
    <property type="entry name" value="HTH_GNTR"/>
    <property type="match status" value="1"/>
</dbReference>
<evidence type="ECO:0000256" key="2">
    <source>
        <dbReference type="ARBA" id="ARBA00023125"/>
    </source>
</evidence>
<dbReference type="Pfam" id="PF00392">
    <property type="entry name" value="GntR"/>
    <property type="match status" value="1"/>
</dbReference>
<keyword evidence="1" id="KW-0805">Transcription regulation</keyword>
<dbReference type="PROSITE" id="PS50949">
    <property type="entry name" value="HTH_GNTR"/>
    <property type="match status" value="1"/>
</dbReference>
<evidence type="ECO:0000313" key="5">
    <source>
        <dbReference type="EMBL" id="AUX78732.1"/>
    </source>
</evidence>
<accession>A0A2L0HC28</accession>
<gene>
    <name evidence="5" type="ORF">NXT3_PB00070</name>
</gene>
<evidence type="ECO:0000259" key="4">
    <source>
        <dbReference type="PROSITE" id="PS50949"/>
    </source>
</evidence>
<dbReference type="Proteomes" id="UP000239340">
    <property type="component" value="Plasmid pSfreNXT3b"/>
</dbReference>
<evidence type="ECO:0000313" key="6">
    <source>
        <dbReference type="Proteomes" id="UP000239340"/>
    </source>
</evidence>
<sequence>MWVCDKAAQCRGIEPPKTRGKTDAAYDAVVHLLYSHGLMPGQQLSDVELSAKLNIGRTPVREALIRLAAEGKVISIPQKGYFTRPLTDWAIADSYAVAREVLAFALARAEPQAHYKPAPCEASSRSEPARRAEAIFTEIGQRASNCEMCKIIDKFCFCTHPLRVEITASEHSRSFRKSLATLTNAMPQLGKATSVVQSALMSHLDFEQRALTHVLDVVNGRSLNASVYSEQFMSVQR</sequence>
<reference evidence="5 6" key="1">
    <citation type="submission" date="2017-10" db="EMBL/GenBank/DDBJ databases">
        <title>Analysis of the genome sequences of Rhizobium populations associated to common bean (phaseolus vulgaris).</title>
        <authorList>
            <person name="Bustos P."/>
            <person name="Santamaria R.I."/>
            <person name="Miranda-Sanchez F."/>
            <person name="Perez-Carrascal O."/>
            <person name="Juarez S."/>
            <person name="Lozano L."/>
            <person name="Martinez-Flores I."/>
            <person name="Vinuesa P."/>
            <person name="Martinez-Romero E."/>
            <person name="Cevallos M.A."/>
            <person name="Romero D."/>
            <person name="Davila G."/>
            <person name="Gonzalez V."/>
        </authorList>
    </citation>
    <scope>NUCLEOTIDE SEQUENCE [LARGE SCALE GENOMIC DNA]</scope>
    <source>
        <strain evidence="5 6">NXT3</strain>
        <plasmid evidence="6">Plasmid psfrenxt3b</plasmid>
    </source>
</reference>
<dbReference type="CDD" id="cd07377">
    <property type="entry name" value="WHTH_GntR"/>
    <property type="match status" value="1"/>
</dbReference>
<dbReference type="InterPro" id="IPR000524">
    <property type="entry name" value="Tscrpt_reg_HTH_GntR"/>
</dbReference>
<name>A0A2L0HC28_RHIFR</name>
<dbReference type="GO" id="GO:0003677">
    <property type="term" value="F:DNA binding"/>
    <property type="evidence" value="ECO:0007669"/>
    <property type="project" value="UniProtKB-KW"/>
</dbReference>
<geneLocation type="plasmid" evidence="6">
    <name>psfrenxt3b</name>
</geneLocation>
<proteinExistence type="predicted"/>